<evidence type="ECO:0000313" key="2">
    <source>
        <dbReference type="Proteomes" id="UP000007797"/>
    </source>
</evidence>
<dbReference type="InterPro" id="IPR036770">
    <property type="entry name" value="Ankyrin_rpt-contain_sf"/>
</dbReference>
<organism evidence="1 2">
    <name type="scientific">Cavenderia fasciculata</name>
    <name type="common">Slime mold</name>
    <name type="synonym">Dictyostelium fasciculatum</name>
    <dbReference type="NCBI Taxonomy" id="261658"/>
    <lineage>
        <taxon>Eukaryota</taxon>
        <taxon>Amoebozoa</taxon>
        <taxon>Evosea</taxon>
        <taxon>Eumycetozoa</taxon>
        <taxon>Dictyostelia</taxon>
        <taxon>Acytosteliales</taxon>
        <taxon>Cavenderiaceae</taxon>
        <taxon>Cavenderia</taxon>
    </lineage>
</organism>
<dbReference type="GeneID" id="14876949"/>
<dbReference type="RefSeq" id="XP_004362473.1">
    <property type="nucleotide sequence ID" value="XM_004362416.1"/>
</dbReference>
<dbReference type="PANTHER" id="PTHR32142">
    <property type="entry name" value="B BOX-TYPE DOMAIN-CONTAINING PROTEIN-RELATED"/>
    <property type="match status" value="1"/>
</dbReference>
<gene>
    <name evidence="1" type="ORF">DFA_02866</name>
</gene>
<dbReference type="AlphaFoldDB" id="F4PIP2"/>
<keyword evidence="2" id="KW-1185">Reference proteome</keyword>
<evidence type="ECO:0000313" key="1">
    <source>
        <dbReference type="EMBL" id="EGG24622.1"/>
    </source>
</evidence>
<name>F4PIP2_CACFS</name>
<dbReference type="Gene3D" id="1.25.40.20">
    <property type="entry name" value="Ankyrin repeat-containing domain"/>
    <property type="match status" value="1"/>
</dbReference>
<dbReference type="EMBL" id="GL883006">
    <property type="protein sequence ID" value="EGG24622.1"/>
    <property type="molecule type" value="Genomic_DNA"/>
</dbReference>
<sequence>MNKPSNNNNSNSIISSQAFNYVFKNRYLFNIILRLVQQNNRQQLVRSYRYNELNDLEWILENGHQGLLKMIFDRGEFEQRLSVSTLRFKAVRLFFTQVKDRQLLLSVYNQYTHIFCKDDTIIWACQRGDVEIVKMLINQTEPSKLYYHPNDMLKGAVESGSVEMVKFIVDFISSIKTRETISITIKTANLEIINIIFTSQLVKESIKLDVDLLLGMDGPWPVYFNRDICRWRPEISDALELIANELLSATDGSTNPSECSKYLSKSSIPFKTIYKSIKRVYHYDRTRLSQTKNQMTTISRDSDPIYYPMLILRSFGNDNKNSEVLQYLVKTNHPFLCHEYKIVWGRGFQTPINLYHVTVDQAKLFYIDLSLTPTTKVDNIELFNLIYKICKPDKMMEWVSRVLEYAISELNYKLIMHIYDTIQDLDKQLPQWSFGLGKGSFISDYIEMAKLLTELNLYANEINFDCAIRSIQHPIDHLTNYQLTCLSLAPIEYSLSFAFYCNGDFMIKALVTMINDHQRTMPGILCSGSLCRHIVRYREDVIRSILNGEYGDNIWNWDDLSNLFESSCIVGKLELFEYLLVIVDKMFGEKKLSQIYCIVVECGSRTEFLKYLIDRYNTTIVDLELLKSKEIIKSIGKYSIKLHHM</sequence>
<accession>F4PIP2</accession>
<protein>
    <recommendedName>
        <fullName evidence="3">Ankyrin repeat-containing protein</fullName>
    </recommendedName>
</protein>
<dbReference type="SUPFAM" id="SSF140860">
    <property type="entry name" value="Pseudo ankyrin repeat-like"/>
    <property type="match status" value="1"/>
</dbReference>
<dbReference type="PANTHER" id="PTHR32142:SF55">
    <property type="entry name" value="ANKYRIN REPEAT-CONTAINING PROTEIN-RELATED"/>
    <property type="match status" value="1"/>
</dbReference>
<reference evidence="2" key="1">
    <citation type="journal article" date="2011" name="Genome Res.">
        <title>Phylogeny-wide analysis of social amoeba genomes highlights ancient origins for complex intercellular communication.</title>
        <authorList>
            <person name="Heidel A.J."/>
            <person name="Lawal H.M."/>
            <person name="Felder M."/>
            <person name="Schilde C."/>
            <person name="Helps N.R."/>
            <person name="Tunggal B."/>
            <person name="Rivero F."/>
            <person name="John U."/>
            <person name="Schleicher M."/>
            <person name="Eichinger L."/>
            <person name="Platzer M."/>
            <person name="Noegel A.A."/>
            <person name="Schaap P."/>
            <person name="Gloeckner G."/>
        </authorList>
    </citation>
    <scope>NUCLEOTIDE SEQUENCE [LARGE SCALE GENOMIC DNA]</scope>
    <source>
        <strain evidence="2">SH3</strain>
    </source>
</reference>
<proteinExistence type="predicted"/>
<dbReference type="KEGG" id="dfa:DFA_02866"/>
<evidence type="ECO:0008006" key="3">
    <source>
        <dbReference type="Google" id="ProtNLM"/>
    </source>
</evidence>
<dbReference type="Proteomes" id="UP000007797">
    <property type="component" value="Unassembled WGS sequence"/>
</dbReference>